<evidence type="ECO:0000256" key="1">
    <source>
        <dbReference type="SAM" id="SignalP"/>
    </source>
</evidence>
<dbReference type="Proteomes" id="UP000887575">
    <property type="component" value="Unassembled WGS sequence"/>
</dbReference>
<evidence type="ECO:0000313" key="2">
    <source>
        <dbReference type="Proteomes" id="UP000887575"/>
    </source>
</evidence>
<accession>A0AAF3ELI9</accession>
<keyword evidence="2" id="KW-1185">Reference proteome</keyword>
<dbReference type="AlphaFoldDB" id="A0AAF3ELI9"/>
<feature type="signal peptide" evidence="1">
    <location>
        <begin position="1"/>
        <end position="18"/>
    </location>
</feature>
<proteinExistence type="predicted"/>
<sequence>MLRSFWICSIFCFWSVVATKTPQNPPQSPSTFPLCTQNARMDIMFMIDGCFSDQQDITLVYDVLTNFYANLSMSKNMMNASDFCTDESQWNQWNTRVTGQTYYKDTYKGVLPQFCQDQSALIASTVNGFKPGSLNVTSMQKIVNRTSLFMEQKECACRRGVNQTDYNVAAKQVMIWLPLTPKYGDEATQFPDKNLYSFDHYLLPYKFSQKDADVDPNSIWTKMKEINLTTPTMSRKEIVQALWDLVCDVTGAPGDRPIAPDDWQPF</sequence>
<name>A0AAF3ELI9_9BILA</name>
<reference evidence="3" key="1">
    <citation type="submission" date="2024-02" db="UniProtKB">
        <authorList>
            <consortium name="WormBaseParasite"/>
        </authorList>
    </citation>
    <scope>IDENTIFICATION</scope>
</reference>
<keyword evidence="1" id="KW-0732">Signal</keyword>
<dbReference type="WBParaSite" id="MBELARI_LOCUS14606">
    <property type="protein sequence ID" value="MBELARI_LOCUS14606"/>
    <property type="gene ID" value="MBELARI_LOCUS14606"/>
</dbReference>
<protein>
    <submittedName>
        <fullName evidence="3">Uncharacterized protein</fullName>
    </submittedName>
</protein>
<feature type="chain" id="PRO_5041913549" evidence="1">
    <location>
        <begin position="19"/>
        <end position="266"/>
    </location>
</feature>
<organism evidence="2 3">
    <name type="scientific">Mesorhabditis belari</name>
    <dbReference type="NCBI Taxonomy" id="2138241"/>
    <lineage>
        <taxon>Eukaryota</taxon>
        <taxon>Metazoa</taxon>
        <taxon>Ecdysozoa</taxon>
        <taxon>Nematoda</taxon>
        <taxon>Chromadorea</taxon>
        <taxon>Rhabditida</taxon>
        <taxon>Rhabditina</taxon>
        <taxon>Rhabditomorpha</taxon>
        <taxon>Rhabditoidea</taxon>
        <taxon>Rhabditidae</taxon>
        <taxon>Mesorhabditinae</taxon>
        <taxon>Mesorhabditis</taxon>
    </lineage>
</organism>
<evidence type="ECO:0000313" key="3">
    <source>
        <dbReference type="WBParaSite" id="MBELARI_LOCUS14606"/>
    </source>
</evidence>